<evidence type="ECO:0000313" key="3">
    <source>
        <dbReference type="Proteomes" id="UP001160758"/>
    </source>
</evidence>
<gene>
    <name evidence="1" type="ORF">KAM348_11800</name>
    <name evidence="2" type="ORF">N5I07_15725</name>
</gene>
<accession>A0AA43AJQ1</accession>
<reference evidence="2" key="2">
    <citation type="submission" date="2022-09" db="EMBL/GenBank/DDBJ databases">
        <title>Intensive care unit water sources are persistently colonized with multi-drug resistant bacteria and are the site of extensive horizontal gene transfer of antibiotic resistance genes.</title>
        <authorList>
            <person name="Diorio-Toth L."/>
        </authorList>
    </citation>
    <scope>NUCLEOTIDE SEQUENCE</scope>
    <source>
        <strain evidence="2">GD03796</strain>
    </source>
</reference>
<dbReference type="EMBL" id="JAOCFT010000001">
    <property type="protein sequence ID" value="MDH1898982.1"/>
    <property type="molecule type" value="Genomic_DNA"/>
</dbReference>
<proteinExistence type="predicted"/>
<comment type="caution">
    <text evidence="2">The sequence shown here is derived from an EMBL/GenBank/DDBJ whole genome shotgun (WGS) entry which is preliminary data.</text>
</comment>
<protein>
    <submittedName>
        <fullName evidence="2">DUF2787 family protein</fullName>
    </submittedName>
</protein>
<name>A0AA43AJQ1_AERCA</name>
<dbReference type="AlphaFoldDB" id="A0AA43AJQ1"/>
<reference evidence="1" key="1">
    <citation type="submission" date="2021-07" db="EMBL/GenBank/DDBJ databases">
        <title>Draft genome sequence of carbapenem-resistant Aeromonas spp. in Japan.</title>
        <authorList>
            <person name="Maehana S."/>
            <person name="Suzuki M."/>
            <person name="Kitasato H."/>
        </authorList>
    </citation>
    <scope>NUCLEOTIDE SEQUENCE</scope>
    <source>
        <strain evidence="1">KAM348</strain>
    </source>
</reference>
<dbReference type="Proteomes" id="UP001160758">
    <property type="component" value="Unassembled WGS sequence"/>
</dbReference>
<evidence type="ECO:0000313" key="2">
    <source>
        <dbReference type="EMBL" id="MDH1898982.1"/>
    </source>
</evidence>
<dbReference type="Proteomes" id="UP000887009">
    <property type="component" value="Unassembled WGS sequence"/>
</dbReference>
<dbReference type="EMBL" id="BPNL01000010">
    <property type="protein sequence ID" value="GJA53757.1"/>
    <property type="molecule type" value="Genomic_DNA"/>
</dbReference>
<sequence length="65" mass="7403">MIDFSYQGAECGTVPGARFKLLEDDHYMLEWGPLPQASAIELFVVWQSNFITGVTPQLPVQQEFR</sequence>
<organism evidence="2 3">
    <name type="scientific">Aeromonas caviae</name>
    <name type="common">Aeromonas punctata</name>
    <dbReference type="NCBI Taxonomy" id="648"/>
    <lineage>
        <taxon>Bacteria</taxon>
        <taxon>Pseudomonadati</taxon>
        <taxon>Pseudomonadota</taxon>
        <taxon>Gammaproteobacteria</taxon>
        <taxon>Aeromonadales</taxon>
        <taxon>Aeromonadaceae</taxon>
        <taxon>Aeromonas</taxon>
    </lineage>
</organism>
<evidence type="ECO:0000313" key="1">
    <source>
        <dbReference type="EMBL" id="GJA53757.1"/>
    </source>
</evidence>
<dbReference type="RefSeq" id="WP_052449453.1">
    <property type="nucleotide sequence ID" value="NZ_AP024948.1"/>
</dbReference>